<gene>
    <name evidence="2" type="ORF">MTR62_20005</name>
</gene>
<dbReference type="Pfam" id="PF07661">
    <property type="entry name" value="MORN_2"/>
    <property type="match status" value="1"/>
</dbReference>
<keyword evidence="3" id="KW-1185">Reference proteome</keyword>
<keyword evidence="1" id="KW-0732">Signal</keyword>
<accession>A0ABT0BIR3</accession>
<proteinExistence type="predicted"/>
<reference evidence="2" key="1">
    <citation type="submission" date="2022-03" db="EMBL/GenBank/DDBJ databases">
        <title>Identification of a novel bacterium isolated from mangrove sediments.</title>
        <authorList>
            <person name="Pan X."/>
        </authorList>
    </citation>
    <scope>NUCLEOTIDE SEQUENCE</scope>
    <source>
        <strain evidence="2">B1949</strain>
    </source>
</reference>
<comment type="caution">
    <text evidence="2">The sequence shown here is derived from an EMBL/GenBank/DDBJ whole genome shotgun (WGS) entry which is preliminary data.</text>
</comment>
<name>A0ABT0BIR3_9SPHN</name>
<dbReference type="Gene3D" id="2.20.110.10">
    <property type="entry name" value="Histone H3 K4-specific methyltransferase SET7/9 N-terminal domain"/>
    <property type="match status" value="2"/>
</dbReference>
<dbReference type="RefSeq" id="WP_244024260.1">
    <property type="nucleotide sequence ID" value="NZ_JALHLF010000179.1"/>
</dbReference>
<dbReference type="EMBL" id="JALHLF010000179">
    <property type="protein sequence ID" value="MCJ2184952.1"/>
    <property type="molecule type" value="Genomic_DNA"/>
</dbReference>
<evidence type="ECO:0000313" key="3">
    <source>
        <dbReference type="Proteomes" id="UP001162881"/>
    </source>
</evidence>
<sequence>MTFLLAKTIRPIGCLALAVTAPSTVQAQASSAPLHSQGKLNVVVLTDYRNIGEADLCQLEGRALFTGTLELRHRDGTLIRRLACANGLKDGIDRQFYTSGTLRMERNWKAGALDGLYRHWTEDGVLKEQWTYGPDGLEGRYYVYHPNGVEAAFANYKNGKRDGPYADFDKEGELKESGSYVDGRADGEVIERTMHGGIAYRHFDHGRRVGLQTLWSKDGKILRLARYTSEGRFVRERIWNTKGELIREYTPVMLPGYGPGLKMVEQDGCAVHTTIQSGTSDPAKLAMMNYSSAPDLYKLETITCEGEVLERVEAFDHKLLAEPIHNGNAWDCSPS</sequence>
<evidence type="ECO:0000313" key="2">
    <source>
        <dbReference type="EMBL" id="MCJ2184952.1"/>
    </source>
</evidence>
<feature type="chain" id="PRO_5047096268" evidence="1">
    <location>
        <begin position="28"/>
        <end position="335"/>
    </location>
</feature>
<dbReference type="Proteomes" id="UP001162881">
    <property type="component" value="Unassembled WGS sequence"/>
</dbReference>
<feature type="signal peptide" evidence="1">
    <location>
        <begin position="1"/>
        <end position="27"/>
    </location>
</feature>
<dbReference type="SUPFAM" id="SSF82185">
    <property type="entry name" value="Histone H3 K4-specific methyltransferase SET7/9 N-terminal domain"/>
    <property type="match status" value="1"/>
</dbReference>
<evidence type="ECO:0000256" key="1">
    <source>
        <dbReference type="SAM" id="SignalP"/>
    </source>
</evidence>
<dbReference type="InterPro" id="IPR011652">
    <property type="entry name" value="MORN_2"/>
</dbReference>
<protein>
    <submittedName>
        <fullName evidence="2">Toxin-antitoxin system YwqK family antitoxin</fullName>
    </submittedName>
</protein>
<organism evidence="2 3">
    <name type="scientific">Novosphingobium organovorum</name>
    <dbReference type="NCBI Taxonomy" id="2930092"/>
    <lineage>
        <taxon>Bacteria</taxon>
        <taxon>Pseudomonadati</taxon>
        <taxon>Pseudomonadota</taxon>
        <taxon>Alphaproteobacteria</taxon>
        <taxon>Sphingomonadales</taxon>
        <taxon>Sphingomonadaceae</taxon>
        <taxon>Novosphingobium</taxon>
    </lineage>
</organism>